<dbReference type="InterPro" id="IPR013113">
    <property type="entry name" value="SIP_FAD-bd"/>
</dbReference>
<evidence type="ECO:0000313" key="3">
    <source>
        <dbReference type="Proteomes" id="UP000319986"/>
    </source>
</evidence>
<reference evidence="2 3" key="1">
    <citation type="submission" date="2019-06" db="EMBL/GenBank/DDBJ databases">
        <title>Whole genome shotgun sequence of Corynebacterium variabile NBRC 15286.</title>
        <authorList>
            <person name="Hosoyama A."/>
            <person name="Uohara A."/>
            <person name="Ohji S."/>
            <person name="Ichikawa N."/>
        </authorList>
    </citation>
    <scope>NUCLEOTIDE SEQUENCE [LARGE SCALE GENOMIC DNA]</scope>
    <source>
        <strain evidence="2 3">NBRC 15286</strain>
    </source>
</reference>
<name>A0A4Y4C6I2_9CORY</name>
<dbReference type="AlphaFoldDB" id="A0A4Y4C6I2"/>
<dbReference type="Gene3D" id="2.40.30.10">
    <property type="entry name" value="Translation factors"/>
    <property type="match status" value="1"/>
</dbReference>
<protein>
    <recommendedName>
        <fullName evidence="1">Siderophore-interacting FAD-binding domain-containing protein</fullName>
    </recommendedName>
</protein>
<dbReference type="Pfam" id="PF08021">
    <property type="entry name" value="FAD_binding_9"/>
    <property type="match status" value="1"/>
</dbReference>
<evidence type="ECO:0000313" key="2">
    <source>
        <dbReference type="EMBL" id="GEC86637.1"/>
    </source>
</evidence>
<sequence length="130" mass="14176">MNRTVNYPAVQANCQAAGVLSPRTILPLIPPHHPGDPCAPSRPSAHPIALRELEVKRVADITPGLRRVTLTGDEHDALTTPEDVDQLEFTSTGFGDDIKLIFAYPGETEPVLPLHKDGGIKFPKERRPLS</sequence>
<proteinExistence type="predicted"/>
<gene>
    <name evidence="2" type="ORF">CVA01_19510</name>
</gene>
<comment type="caution">
    <text evidence="2">The sequence shown here is derived from an EMBL/GenBank/DDBJ whole genome shotgun (WGS) entry which is preliminary data.</text>
</comment>
<evidence type="ECO:0000259" key="1">
    <source>
        <dbReference type="Pfam" id="PF08021"/>
    </source>
</evidence>
<dbReference type="Proteomes" id="UP000319986">
    <property type="component" value="Unassembled WGS sequence"/>
</dbReference>
<organism evidence="2 3">
    <name type="scientific">Corynebacterium variabile</name>
    <dbReference type="NCBI Taxonomy" id="1727"/>
    <lineage>
        <taxon>Bacteria</taxon>
        <taxon>Bacillati</taxon>
        <taxon>Actinomycetota</taxon>
        <taxon>Actinomycetes</taxon>
        <taxon>Mycobacteriales</taxon>
        <taxon>Corynebacteriaceae</taxon>
        <taxon>Corynebacterium</taxon>
    </lineage>
</organism>
<dbReference type="EMBL" id="BJNT01000015">
    <property type="protein sequence ID" value="GEC86637.1"/>
    <property type="molecule type" value="Genomic_DNA"/>
</dbReference>
<accession>A0A4Y4C6I2</accession>
<feature type="domain" description="Siderophore-interacting FAD-binding" evidence="1">
    <location>
        <begin position="54"/>
        <end position="129"/>
    </location>
</feature>